<reference evidence="1 2" key="1">
    <citation type="submission" date="2023-11" db="EMBL/GenBank/DDBJ databases">
        <authorList>
            <person name="Hedman E."/>
            <person name="Englund M."/>
            <person name="Stromberg M."/>
            <person name="Nyberg Akerstrom W."/>
            <person name="Nylinder S."/>
            <person name="Jareborg N."/>
            <person name="Kallberg Y."/>
            <person name="Kronander E."/>
        </authorList>
    </citation>
    <scope>NUCLEOTIDE SEQUENCE [LARGE SCALE GENOMIC DNA]</scope>
</reference>
<accession>A0AAV1KM73</accession>
<organism evidence="1 2">
    <name type="scientific">Parnassius mnemosyne</name>
    <name type="common">clouded apollo</name>
    <dbReference type="NCBI Taxonomy" id="213953"/>
    <lineage>
        <taxon>Eukaryota</taxon>
        <taxon>Metazoa</taxon>
        <taxon>Ecdysozoa</taxon>
        <taxon>Arthropoda</taxon>
        <taxon>Hexapoda</taxon>
        <taxon>Insecta</taxon>
        <taxon>Pterygota</taxon>
        <taxon>Neoptera</taxon>
        <taxon>Endopterygota</taxon>
        <taxon>Lepidoptera</taxon>
        <taxon>Glossata</taxon>
        <taxon>Ditrysia</taxon>
        <taxon>Papilionoidea</taxon>
        <taxon>Papilionidae</taxon>
        <taxon>Parnassiinae</taxon>
        <taxon>Parnassini</taxon>
        <taxon>Parnassius</taxon>
        <taxon>Driopa</taxon>
    </lineage>
</organism>
<dbReference type="AlphaFoldDB" id="A0AAV1KM73"/>
<dbReference type="Proteomes" id="UP001314205">
    <property type="component" value="Unassembled WGS sequence"/>
</dbReference>
<dbReference type="EMBL" id="CAVLGL010000068">
    <property type="protein sequence ID" value="CAK1584128.1"/>
    <property type="molecule type" value="Genomic_DNA"/>
</dbReference>
<name>A0AAV1KM73_9NEOP</name>
<gene>
    <name evidence="1" type="ORF">PARMNEM_LOCUS5439</name>
</gene>
<comment type="caution">
    <text evidence="1">The sequence shown here is derived from an EMBL/GenBank/DDBJ whole genome shotgun (WGS) entry which is preliminary data.</text>
</comment>
<protein>
    <submittedName>
        <fullName evidence="1">Uncharacterized protein</fullName>
    </submittedName>
</protein>
<keyword evidence="2" id="KW-1185">Reference proteome</keyword>
<evidence type="ECO:0000313" key="1">
    <source>
        <dbReference type="EMBL" id="CAK1584128.1"/>
    </source>
</evidence>
<sequence length="74" mass="8292">MTERARYYARGKVACSCINDSCHADKDVWSRRKQSSNQTAIKRTAQNALAAANAARICQDVKQAPRFPPLQQLL</sequence>
<evidence type="ECO:0000313" key="2">
    <source>
        <dbReference type="Proteomes" id="UP001314205"/>
    </source>
</evidence>
<proteinExistence type="predicted"/>